<evidence type="ECO:0000256" key="14">
    <source>
        <dbReference type="PIRSR" id="PIRSR001594-3"/>
    </source>
</evidence>
<dbReference type="InterPro" id="IPR003379">
    <property type="entry name" value="Carboxylase_cons_dom"/>
</dbReference>
<dbReference type="GO" id="GO:0046872">
    <property type="term" value="F:metal ion binding"/>
    <property type="evidence" value="ECO:0007669"/>
    <property type="project" value="UniProtKB-KW"/>
</dbReference>
<dbReference type="FunFam" id="3.20.20.70:FF:000033">
    <property type="entry name" value="Pyruvate carboxylase"/>
    <property type="match status" value="1"/>
</dbReference>
<dbReference type="SUPFAM" id="SSF51569">
    <property type="entry name" value="Aldolase"/>
    <property type="match status" value="1"/>
</dbReference>
<feature type="binding site" evidence="13">
    <location>
        <position position="208"/>
    </location>
    <ligand>
        <name>ATP</name>
        <dbReference type="ChEBI" id="CHEBI:30616"/>
    </ligand>
</feature>
<proteinExistence type="predicted"/>
<dbReference type="Gene3D" id="3.30.470.20">
    <property type="entry name" value="ATP-grasp fold, B domain"/>
    <property type="match status" value="1"/>
</dbReference>
<dbReference type="Pfam" id="PF00364">
    <property type="entry name" value="Biotin_lipoyl"/>
    <property type="match status" value="1"/>
</dbReference>
<feature type="domain" description="Pyruvate carboxyltransferase" evidence="19">
    <location>
        <begin position="554"/>
        <end position="822"/>
    </location>
</feature>
<dbReference type="InterPro" id="IPR005479">
    <property type="entry name" value="CPAse_ATP-bd"/>
</dbReference>
<dbReference type="PROSITE" id="PS00188">
    <property type="entry name" value="BIOTIN"/>
    <property type="match status" value="1"/>
</dbReference>
<evidence type="ECO:0000259" key="19">
    <source>
        <dbReference type="PROSITE" id="PS50991"/>
    </source>
</evidence>
<dbReference type="GO" id="GO:0005737">
    <property type="term" value="C:cytoplasm"/>
    <property type="evidence" value="ECO:0007669"/>
    <property type="project" value="TreeGrafter"/>
</dbReference>
<dbReference type="SMART" id="SM00878">
    <property type="entry name" value="Biotin_carb_C"/>
    <property type="match status" value="1"/>
</dbReference>
<feature type="binding site" evidence="14">
    <location>
        <position position="563"/>
    </location>
    <ligand>
        <name>Mn(2+)</name>
        <dbReference type="ChEBI" id="CHEBI:29035"/>
    </ligand>
</feature>
<dbReference type="InterPro" id="IPR011761">
    <property type="entry name" value="ATP-grasp"/>
</dbReference>
<dbReference type="InterPro" id="IPR000089">
    <property type="entry name" value="Biotin_lipoyl"/>
</dbReference>
<comment type="function">
    <text evidence="11">Catalyzes a 2-step reaction, involving the ATP-dependent carboxylation of the covalently attached biotin in the first step and the transfer of the carboxyl group to pyruvate in the second.</text>
</comment>
<reference evidence="20 21" key="1">
    <citation type="submission" date="2019-09" db="EMBL/GenBank/DDBJ databases">
        <authorList>
            <person name="Depoorter E."/>
        </authorList>
    </citation>
    <scope>NUCLEOTIDE SEQUENCE [LARGE SCALE GENOMIC DNA]</scope>
    <source>
        <strain evidence="20">R-18109</strain>
    </source>
</reference>
<dbReference type="PROSITE" id="PS50975">
    <property type="entry name" value="ATP_GRASP"/>
    <property type="match status" value="1"/>
</dbReference>
<dbReference type="Pfam" id="PF00289">
    <property type="entry name" value="Biotin_carb_N"/>
    <property type="match status" value="1"/>
</dbReference>
<feature type="modified residue" description="N6-biotinyllysine" evidence="15">
    <location>
        <position position="1135"/>
    </location>
</feature>
<evidence type="ECO:0000256" key="2">
    <source>
        <dbReference type="ARBA" id="ARBA00004742"/>
    </source>
</evidence>
<dbReference type="Pfam" id="PF00682">
    <property type="entry name" value="HMGL-like"/>
    <property type="match status" value="1"/>
</dbReference>
<evidence type="ECO:0000256" key="3">
    <source>
        <dbReference type="ARBA" id="ARBA00013057"/>
    </source>
</evidence>
<feature type="binding site" evidence="13">
    <location>
        <position position="124"/>
    </location>
    <ligand>
        <name>ATP</name>
        <dbReference type="ChEBI" id="CHEBI:30616"/>
    </ligand>
</feature>
<evidence type="ECO:0000256" key="10">
    <source>
        <dbReference type="ARBA" id="ARBA00023268"/>
    </source>
</evidence>
<dbReference type="InterPro" id="IPR016185">
    <property type="entry name" value="PreATP-grasp_dom_sf"/>
</dbReference>
<evidence type="ECO:0000259" key="16">
    <source>
        <dbReference type="PROSITE" id="PS50968"/>
    </source>
</evidence>
<keyword evidence="4" id="KW-0312">Gluconeogenesis</keyword>
<evidence type="ECO:0000256" key="1">
    <source>
        <dbReference type="ARBA" id="ARBA00001953"/>
    </source>
</evidence>
<evidence type="ECO:0000256" key="7">
    <source>
        <dbReference type="ARBA" id="ARBA00022741"/>
    </source>
</evidence>
<dbReference type="AlphaFoldDB" id="A0A6P2TML5"/>
<keyword evidence="10" id="KW-0511">Multifunctional enzyme</keyword>
<evidence type="ECO:0000256" key="5">
    <source>
        <dbReference type="ARBA" id="ARBA00022598"/>
    </source>
</evidence>
<dbReference type="InterPro" id="IPR011054">
    <property type="entry name" value="Rudment_hybrid_motif"/>
</dbReference>
<keyword evidence="7 11" id="KW-0547">Nucleotide-binding</keyword>
<comment type="cofactor">
    <cofactor evidence="1 11">
        <name>biotin</name>
        <dbReference type="ChEBI" id="CHEBI:57586"/>
    </cofactor>
</comment>
<dbReference type="FunFam" id="3.40.50.20:FF:000010">
    <property type="entry name" value="Propionyl-CoA carboxylase subunit alpha"/>
    <property type="match status" value="1"/>
</dbReference>
<name>A0A6P2TML5_BURL3</name>
<gene>
    <name evidence="20" type="ORF">BLA18109_01061</name>
</gene>
<feature type="binding site" evidence="13">
    <location>
        <position position="896"/>
    </location>
    <ligand>
        <name>substrate</name>
    </ligand>
</feature>
<dbReference type="InterPro" id="IPR011764">
    <property type="entry name" value="Biotin_carboxylation_dom"/>
</dbReference>
<dbReference type="FunFam" id="3.30.1490.20:FF:000003">
    <property type="entry name" value="acetyl-CoA carboxylase isoform X1"/>
    <property type="match status" value="1"/>
</dbReference>
<dbReference type="NCBIfam" id="NF009554">
    <property type="entry name" value="PRK12999.1"/>
    <property type="match status" value="1"/>
</dbReference>
<evidence type="ECO:0000259" key="17">
    <source>
        <dbReference type="PROSITE" id="PS50975"/>
    </source>
</evidence>
<dbReference type="RefSeq" id="WP_174949476.1">
    <property type="nucleotide sequence ID" value="NZ_CABVQH010000003.1"/>
</dbReference>
<comment type="pathway">
    <text evidence="2">Carbohydrate biosynthesis; gluconeogenesis.</text>
</comment>
<evidence type="ECO:0000313" key="21">
    <source>
        <dbReference type="Proteomes" id="UP000494260"/>
    </source>
</evidence>
<keyword evidence="5 11" id="KW-0436">Ligase</keyword>
<evidence type="ECO:0000256" key="4">
    <source>
        <dbReference type="ARBA" id="ARBA00022432"/>
    </source>
</evidence>
<dbReference type="PANTHER" id="PTHR43778:SF2">
    <property type="entry name" value="PYRUVATE CARBOXYLASE, MITOCHONDRIAL"/>
    <property type="match status" value="1"/>
</dbReference>
<dbReference type="Gene3D" id="2.40.50.100">
    <property type="match status" value="1"/>
</dbReference>
<dbReference type="PROSITE" id="PS50968">
    <property type="entry name" value="BIOTINYL_LIPOYL"/>
    <property type="match status" value="1"/>
</dbReference>
<evidence type="ECO:0000313" key="20">
    <source>
        <dbReference type="EMBL" id="VWC57668.1"/>
    </source>
</evidence>
<dbReference type="PIRSF" id="PIRSF001594">
    <property type="entry name" value="Pyruv_carbox"/>
    <property type="match status" value="1"/>
</dbReference>
<dbReference type="SUPFAM" id="SSF89000">
    <property type="entry name" value="post-HMGL domain-like"/>
    <property type="match status" value="1"/>
</dbReference>
<dbReference type="Pfam" id="PF02785">
    <property type="entry name" value="Biotin_carb_C"/>
    <property type="match status" value="1"/>
</dbReference>
<dbReference type="GO" id="GO:0004736">
    <property type="term" value="F:pyruvate carboxylase activity"/>
    <property type="evidence" value="ECO:0007669"/>
    <property type="project" value="UniProtKB-EC"/>
</dbReference>
<feature type="domain" description="Biotin carboxylation" evidence="18">
    <location>
        <begin position="8"/>
        <end position="475"/>
    </location>
</feature>
<dbReference type="Pfam" id="PF02436">
    <property type="entry name" value="PYC_OADA"/>
    <property type="match status" value="1"/>
</dbReference>
<sequence length="1172" mass="128143">MAAVTPTPIQSILIANRSEISIRVMRAAAELNIRTVAIYSKEDRLALHRFKADESYLIGEGRKPLAAYLDIDDILRVARQANVDAIHPGYGFLSENPEFAQAVIDAGIRWIGPSPDVMRTLGNKVAARNAAIAAGVPVMPATAPLPDDLAVCKALAEEVGYPLMLKASWGGGGRGMRVLENERDLETLLPVARREALAAFGNDEVYVEKLVRNARHVEVQVLGDTHGTVVHLYERDCTVQRRNQKVVERAPAPYLDRDGRHALCESALRLMRAVGYTHAGTVEFLMDADTGQFYFIEVNPRIQVEHTVTEMITGIDIVKAQIRITEGGRIGLSDDVIDGDGARVERAAGVPEQHAIPLNGNALQCRITTEDPENDFLPDYGRLTAYRSAAGFGVRLDAGTAYGGAVITPYYDSLLVKVTTWAPTAAESIHRMDRALREFRIRGVTSNLQFLENVINHPAFIAGEVTTRFIDRTPELLEFAKRGDRATKLLRYLGELNVNGNAEMSGRTLPALPLQKPVLPKIDTAAAIPAGTRDRLRELGPEKFSQWMLDQKQVLLTDTTMRDAHQSLFATRMRTADMLPIAPFYARELSQLFSLECWGGATFDVALRFLKEDPWERLALLRERVPNILFQMLLRGSNAVGYTNYADNVVRFFVQQAANAGVDVFRVFDSLNWVRNMRVAIDAVGESGMLCEGAICYTGDLFDASRSKYDLKYYVGIARELQKAGVHVLGIKDMAGICRPQAVATLVKALKEETGLPVHFHTHDTSGIAAASVLAAVEAGCDAVDGALDAMSGLTSQPNLSSIAAALAGGARDPGLNADRLHEASMYWEGVRRYYAPFESEIRAGTADVYRHEMPGGQYTNLREQARSLGIDHRWTEVSRAYADVNRLFGDIVKVTPTSKVVGDLALMMVANDLGVDDVRNPDKDIAFPESVVSLFKGELGFPPDGFPAELSRKVLKGEPPAPYRPGDQIPPVDLDAARAQAEAACEQPLDDRQLASYLMYPKQTIDYYAHVRAYSDTSVVPTPAFLYGLQPQEEVAIDISPGKTLLVSLQGQHADAQDGIVKVQFELNGQSRSALVEQKTVVHAGKERHGLQRAEPGNPLHVAAPMPGSVVTVAVQSGQRVTAGTTLIALEAMKMETHIAAERDCEIAAVHVKPGDRVAAKDLLIELKGAD</sequence>
<dbReference type="PANTHER" id="PTHR43778">
    <property type="entry name" value="PYRUVATE CARBOXYLASE"/>
    <property type="match status" value="1"/>
</dbReference>
<keyword evidence="6 14" id="KW-0479">Metal-binding</keyword>
<dbReference type="Pfam" id="PF02786">
    <property type="entry name" value="CPSase_L_D2"/>
    <property type="match status" value="1"/>
</dbReference>
<dbReference type="NCBIfam" id="TIGR01235">
    <property type="entry name" value="pyruv_carbox"/>
    <property type="match status" value="1"/>
</dbReference>
<evidence type="ECO:0000256" key="15">
    <source>
        <dbReference type="PIRSR" id="PIRSR001594-4"/>
    </source>
</evidence>
<dbReference type="InterPro" id="IPR055268">
    <property type="entry name" value="PCB-like"/>
</dbReference>
<dbReference type="Proteomes" id="UP000494260">
    <property type="component" value="Unassembled WGS sequence"/>
</dbReference>
<protein>
    <recommendedName>
        <fullName evidence="3 11">Pyruvate carboxylase</fullName>
        <ecNumber evidence="3 11">6.4.1.1</ecNumber>
    </recommendedName>
</protein>
<dbReference type="PROSITE" id="PS00866">
    <property type="entry name" value="CPSASE_1"/>
    <property type="match status" value="1"/>
</dbReference>
<accession>A0A6P2TML5</accession>
<evidence type="ECO:0000256" key="11">
    <source>
        <dbReference type="PIRNR" id="PIRNR001594"/>
    </source>
</evidence>
<evidence type="ECO:0000259" key="18">
    <source>
        <dbReference type="PROSITE" id="PS50979"/>
    </source>
</evidence>
<feature type="binding site" description="via carbamate group" evidence="14">
    <location>
        <position position="732"/>
    </location>
    <ligand>
        <name>Mn(2+)</name>
        <dbReference type="ChEBI" id="CHEBI:29035"/>
    </ligand>
</feature>
<dbReference type="CDD" id="cd06850">
    <property type="entry name" value="biotinyl_domain"/>
    <property type="match status" value="1"/>
</dbReference>
<evidence type="ECO:0000256" key="12">
    <source>
        <dbReference type="PIRSR" id="PIRSR001594-1"/>
    </source>
</evidence>
<dbReference type="SUPFAM" id="SSF52440">
    <property type="entry name" value="PreATP-grasp domain"/>
    <property type="match status" value="1"/>
</dbReference>
<dbReference type="NCBIfam" id="NF006761">
    <property type="entry name" value="PRK09282.1"/>
    <property type="match status" value="1"/>
</dbReference>
<feature type="binding site" evidence="13">
    <location>
        <position position="635"/>
    </location>
    <ligand>
        <name>substrate</name>
    </ligand>
</feature>
<dbReference type="PROSITE" id="PS00867">
    <property type="entry name" value="CPSASE_2"/>
    <property type="match status" value="1"/>
</dbReference>
<evidence type="ECO:0000256" key="6">
    <source>
        <dbReference type="ARBA" id="ARBA00022723"/>
    </source>
</evidence>
<keyword evidence="9 11" id="KW-0092">Biotin</keyword>
<dbReference type="InterPro" id="IPR005481">
    <property type="entry name" value="BC-like_N"/>
</dbReference>
<keyword evidence="20" id="KW-0670">Pyruvate</keyword>
<feature type="active site" evidence="12">
    <location>
        <position position="301"/>
    </location>
</feature>
<dbReference type="InterPro" id="IPR005482">
    <property type="entry name" value="Biotin_COase_C"/>
</dbReference>
<evidence type="ECO:0000256" key="9">
    <source>
        <dbReference type="ARBA" id="ARBA00023267"/>
    </source>
</evidence>
<dbReference type="PROSITE" id="PS50979">
    <property type="entry name" value="BC"/>
    <property type="match status" value="1"/>
</dbReference>
<evidence type="ECO:0000256" key="8">
    <source>
        <dbReference type="ARBA" id="ARBA00022840"/>
    </source>
</evidence>
<dbReference type="InterPro" id="IPR000891">
    <property type="entry name" value="PYR_CT"/>
</dbReference>
<dbReference type="FunFam" id="2.40.50.100:FF:000003">
    <property type="entry name" value="Acetyl-CoA carboxylase biotin carboxyl carrier protein"/>
    <property type="match status" value="1"/>
</dbReference>
<organism evidence="20 21">
    <name type="scientific">Burkholderia lata (strain ATCC 17760 / DSM 23089 / LMG 22485 / NCIMB 9086 / R18194 / 383)</name>
    <dbReference type="NCBI Taxonomy" id="482957"/>
    <lineage>
        <taxon>Bacteria</taxon>
        <taxon>Pseudomonadati</taxon>
        <taxon>Pseudomonadota</taxon>
        <taxon>Betaproteobacteria</taxon>
        <taxon>Burkholderiales</taxon>
        <taxon>Burkholderiaceae</taxon>
        <taxon>Burkholderia</taxon>
        <taxon>Burkholderia cepacia complex</taxon>
    </lineage>
</organism>
<dbReference type="UniPathway" id="UPA00138"/>
<dbReference type="Gene3D" id="3.10.600.10">
    <property type="entry name" value="pyruvate carboxylase f1077a mutant domain"/>
    <property type="match status" value="1"/>
</dbReference>
<feature type="domain" description="Lipoyl-binding" evidence="16">
    <location>
        <begin position="1094"/>
        <end position="1169"/>
    </location>
</feature>
<feature type="binding site" evidence="14">
    <location>
        <position position="763"/>
    </location>
    <ligand>
        <name>Mn(2+)</name>
        <dbReference type="ChEBI" id="CHEBI:29035"/>
    </ligand>
</feature>
<dbReference type="GO" id="GO:0005524">
    <property type="term" value="F:ATP binding"/>
    <property type="evidence" value="ECO:0007669"/>
    <property type="project" value="UniProtKB-UniRule"/>
</dbReference>
<feature type="domain" description="ATP-grasp" evidence="17">
    <location>
        <begin position="128"/>
        <end position="326"/>
    </location>
</feature>
<dbReference type="PROSITE" id="PS50991">
    <property type="entry name" value="PYR_CT"/>
    <property type="match status" value="1"/>
</dbReference>
<dbReference type="EC" id="6.4.1.1" evidence="3 11"/>
<feature type="binding site" evidence="14">
    <location>
        <position position="761"/>
    </location>
    <ligand>
        <name>Mn(2+)</name>
        <dbReference type="ChEBI" id="CHEBI:29035"/>
    </ligand>
</feature>
<dbReference type="GO" id="GO:0006094">
    <property type="term" value="P:gluconeogenesis"/>
    <property type="evidence" value="ECO:0007669"/>
    <property type="project" value="UniProtKB-UniPathway"/>
</dbReference>
<dbReference type="SUPFAM" id="SSF51246">
    <property type="entry name" value="Rudiment single hybrid motif"/>
    <property type="match status" value="1"/>
</dbReference>
<keyword evidence="8 11" id="KW-0067">ATP-binding</keyword>
<evidence type="ECO:0000256" key="13">
    <source>
        <dbReference type="PIRSR" id="PIRSR001594-2"/>
    </source>
</evidence>
<dbReference type="InterPro" id="IPR013785">
    <property type="entry name" value="Aldolase_TIM"/>
</dbReference>
<dbReference type="Gene3D" id="3.20.20.70">
    <property type="entry name" value="Aldolase class I"/>
    <property type="match status" value="1"/>
</dbReference>
<dbReference type="SUPFAM" id="SSF56059">
    <property type="entry name" value="Glutathione synthetase ATP-binding domain-like"/>
    <property type="match status" value="1"/>
</dbReference>
<dbReference type="SUPFAM" id="SSF51230">
    <property type="entry name" value="Single hybrid motif"/>
    <property type="match status" value="1"/>
</dbReference>
<dbReference type="InterPro" id="IPR001882">
    <property type="entry name" value="Biotin_BS"/>
</dbReference>
<feature type="modified residue" description="N6-carboxylysine" evidence="15">
    <location>
        <position position="732"/>
    </location>
</feature>
<dbReference type="InterPro" id="IPR005930">
    <property type="entry name" value="Pyruv_COase"/>
</dbReference>
<dbReference type="InterPro" id="IPR011053">
    <property type="entry name" value="Single_hybrid_motif"/>
</dbReference>
<dbReference type="CDD" id="cd07937">
    <property type="entry name" value="DRE_TIM_PC_TC_5S"/>
    <property type="match status" value="1"/>
</dbReference>
<dbReference type="EMBL" id="CABVQH010000003">
    <property type="protein sequence ID" value="VWC57668.1"/>
    <property type="molecule type" value="Genomic_DNA"/>
</dbReference>
<comment type="catalytic activity">
    <reaction evidence="11">
        <text>hydrogencarbonate + pyruvate + ATP = oxaloacetate + ADP + phosphate + H(+)</text>
        <dbReference type="Rhea" id="RHEA:20844"/>
        <dbReference type="ChEBI" id="CHEBI:15361"/>
        <dbReference type="ChEBI" id="CHEBI:15378"/>
        <dbReference type="ChEBI" id="CHEBI:16452"/>
        <dbReference type="ChEBI" id="CHEBI:17544"/>
        <dbReference type="ChEBI" id="CHEBI:30616"/>
        <dbReference type="ChEBI" id="CHEBI:43474"/>
        <dbReference type="ChEBI" id="CHEBI:456216"/>
        <dbReference type="EC" id="6.4.1.1"/>
    </reaction>
</comment>